<keyword evidence="3" id="KW-1185">Reference proteome</keyword>
<dbReference type="PROSITE" id="PS51257">
    <property type="entry name" value="PROKAR_LIPOPROTEIN"/>
    <property type="match status" value="1"/>
</dbReference>
<feature type="chain" id="PRO_5045699809" evidence="1">
    <location>
        <begin position="19"/>
        <end position="301"/>
    </location>
</feature>
<evidence type="ECO:0000313" key="2">
    <source>
        <dbReference type="EMBL" id="TMV14844.1"/>
    </source>
</evidence>
<dbReference type="EMBL" id="VCPC01000001">
    <property type="protein sequence ID" value="TMV14844.1"/>
    <property type="molecule type" value="Genomic_DNA"/>
</dbReference>
<gene>
    <name evidence="2" type="ORF">FGK64_02375</name>
</gene>
<keyword evidence="1" id="KW-0732">Signal</keyword>
<feature type="signal peptide" evidence="1">
    <location>
        <begin position="1"/>
        <end position="18"/>
    </location>
</feature>
<dbReference type="RefSeq" id="WP_138862197.1">
    <property type="nucleotide sequence ID" value="NZ_VCPC01000001.1"/>
</dbReference>
<name>A0ABY2XCU7_9RHOB</name>
<evidence type="ECO:0000256" key="1">
    <source>
        <dbReference type="SAM" id="SignalP"/>
    </source>
</evidence>
<dbReference type="Proteomes" id="UP001191082">
    <property type="component" value="Unassembled WGS sequence"/>
</dbReference>
<evidence type="ECO:0000313" key="3">
    <source>
        <dbReference type="Proteomes" id="UP001191082"/>
    </source>
</evidence>
<organism evidence="2 3">
    <name type="scientific">Arenibacterium halophilum</name>
    <dbReference type="NCBI Taxonomy" id="2583821"/>
    <lineage>
        <taxon>Bacteria</taxon>
        <taxon>Pseudomonadati</taxon>
        <taxon>Pseudomonadota</taxon>
        <taxon>Alphaproteobacteria</taxon>
        <taxon>Rhodobacterales</taxon>
        <taxon>Paracoccaceae</taxon>
        <taxon>Arenibacterium</taxon>
    </lineage>
</organism>
<reference evidence="2 3" key="1">
    <citation type="submission" date="2019-05" db="EMBL/GenBank/DDBJ databases">
        <title>Marivita sp. nov. isolated from sea sediment.</title>
        <authorList>
            <person name="Kim W."/>
        </authorList>
    </citation>
    <scope>NUCLEOTIDE SEQUENCE [LARGE SCALE GENOMIC DNA]</scope>
    <source>
        <strain evidence="2 3">CAU 1492</strain>
    </source>
</reference>
<sequence length="301" mass="31457">MKRFWLGLAATAALSACSGGNPFTTDTDTEVPESGIPEAIAGDLSGISYDPVAQTLTVRGISLDETPFEATYRRRPGMDRGGYEAYTAQDSSLDRHTTAYVRDINGTRAAVVVTGGQFEHYFGGAVYGRNGAFDPPPVQPTQNNGLVSYAGNYIGLLNGPGDGGDLLPVSPGTPGSVLPVEAGEVTGRVLINADFTDNVVNGVVFERSYVDAPGLVMNDLALKPTSIDPELGTFSGEVTINLQNRGTYGGIFGGADSDAVAGGLFASDHIDNVQNEEEFGIFVLPRCGTPGQDALCNQPNP</sequence>
<proteinExistence type="predicted"/>
<accession>A0ABY2XCU7</accession>
<protein>
    <submittedName>
        <fullName evidence="2">Thymidylate synthase</fullName>
    </submittedName>
</protein>
<comment type="caution">
    <text evidence="2">The sequence shown here is derived from an EMBL/GenBank/DDBJ whole genome shotgun (WGS) entry which is preliminary data.</text>
</comment>